<dbReference type="EMBL" id="JAMQOQ010000008">
    <property type="protein sequence ID" value="MDS0296854.1"/>
    <property type="molecule type" value="Genomic_DNA"/>
</dbReference>
<protein>
    <submittedName>
        <fullName evidence="1">Uncharacterized protein</fullName>
    </submittedName>
</protein>
<evidence type="ECO:0000313" key="1">
    <source>
        <dbReference type="EMBL" id="MDS0296854.1"/>
    </source>
</evidence>
<keyword evidence="2" id="KW-1185">Reference proteome</keyword>
<dbReference type="GeneID" id="84781298"/>
<accession>A0ABU2G989</accession>
<proteinExistence type="predicted"/>
<gene>
    <name evidence="1" type="ORF">NDI79_22050</name>
</gene>
<comment type="caution">
    <text evidence="1">The sequence shown here is derived from an EMBL/GenBank/DDBJ whole genome shotgun (WGS) entry which is preliminary data.</text>
</comment>
<dbReference type="Proteomes" id="UP001254813">
    <property type="component" value="Unassembled WGS sequence"/>
</dbReference>
<name>A0ABU2G989_9EURY</name>
<organism evidence="1 2">
    <name type="scientific">Halogeometricum luteum</name>
    <dbReference type="NCBI Taxonomy" id="2950537"/>
    <lineage>
        <taxon>Archaea</taxon>
        <taxon>Methanobacteriati</taxon>
        <taxon>Methanobacteriota</taxon>
        <taxon>Stenosarchaea group</taxon>
        <taxon>Halobacteria</taxon>
        <taxon>Halobacteriales</taxon>
        <taxon>Haloferacaceae</taxon>
        <taxon>Halogeometricum</taxon>
    </lineage>
</organism>
<dbReference type="RefSeq" id="WP_310930788.1">
    <property type="nucleotide sequence ID" value="NZ_JAMQOQ010000008.1"/>
</dbReference>
<reference evidence="1 2" key="1">
    <citation type="submission" date="2022-06" db="EMBL/GenBank/DDBJ databases">
        <title>Halogeometricum sp. a new haloarchaeum isolate from saline soil.</title>
        <authorList>
            <person name="Strakova D."/>
            <person name="Galisteo C."/>
            <person name="Sanchez-Porro C."/>
            <person name="Ventosa A."/>
        </authorList>
    </citation>
    <scope>NUCLEOTIDE SEQUENCE [LARGE SCALE GENOMIC DNA]</scope>
    <source>
        <strain evidence="2">S3BR25-2</strain>
    </source>
</reference>
<evidence type="ECO:0000313" key="2">
    <source>
        <dbReference type="Proteomes" id="UP001254813"/>
    </source>
</evidence>
<sequence>MDEELALDLVRELRSEYEENAVIGREIQGETVQNRHQDSFEIRANRIPIPYDWVNGDDLPEISKVNLPSVVSGFHQAERWFLIDRLYEADNVPTVSIPEITHNNLVKPLSEVYDPTHLYVPQSEPFLGVQSRQAINSVTDSFDSLEEVGLNTDNREDVDACYAIRGDYIRLDQCTRLPLDQAEWLPDRTATPTNEQIPEHPLYCAYGTSEDIEAEYLLAVASVLSKNPTIRDNAAVRIELGDDA</sequence>